<protein>
    <submittedName>
        <fullName evidence="2">Uncharacterized protein</fullName>
    </submittedName>
</protein>
<sequence>MVKVKSQTDSSSERRPSLTDILEQTSKFRARDFAEYPHPSKYEKDSDEYKAAVESFFDIKATVQTMEDSECRIQRTESPNLASLKYELHSHYEARDSEKVRTPSGYLSERNVRSRNDLLGGFIESVTTDADADDLRRTYRSVCTAVAEFELNASTLRTNSSAMILSKDLIMQSAANIFVVLRDFRPQKRPDVPKQAEKRMAEWVRTKKGEWVREDSWNAVKKPFENGLRYKSRWEARMRRITNWEFAAKREEAWKAEKMGPHFFAQDKRWTVPHKWCDMGDLYEDLYSPEDKKQVNTTAKKQLRELGVIDTGTYIPTLEYTGDALQSNKVELWGGGWLKRAEAEYDWMVKDQIAYPGDWTTDLLRMHLWWNDVREWTERWRWRNDVIKDFEKTCAKLFLELGKIDGSVSAHEFSVVQTTLNDERGRLLVEYSNNMKIALFAGDKGHFLLNCNRVWVLVGDILHSKGVKQGVYQS</sequence>
<dbReference type="EMBL" id="KQ086453">
    <property type="protein sequence ID" value="KLO04712.1"/>
    <property type="molecule type" value="Genomic_DNA"/>
</dbReference>
<name>A0A0H2R0D5_9AGAM</name>
<organism evidence="2 3">
    <name type="scientific">Schizopora paradoxa</name>
    <dbReference type="NCBI Taxonomy" id="27342"/>
    <lineage>
        <taxon>Eukaryota</taxon>
        <taxon>Fungi</taxon>
        <taxon>Dikarya</taxon>
        <taxon>Basidiomycota</taxon>
        <taxon>Agaricomycotina</taxon>
        <taxon>Agaricomycetes</taxon>
        <taxon>Hymenochaetales</taxon>
        <taxon>Schizoporaceae</taxon>
        <taxon>Schizopora</taxon>
    </lineage>
</organism>
<keyword evidence="3" id="KW-1185">Reference proteome</keyword>
<accession>A0A0H2R0D5</accession>
<evidence type="ECO:0000256" key="1">
    <source>
        <dbReference type="SAM" id="MobiDB-lite"/>
    </source>
</evidence>
<dbReference type="Proteomes" id="UP000053477">
    <property type="component" value="Unassembled WGS sequence"/>
</dbReference>
<dbReference type="InParanoid" id="A0A0H2R0D5"/>
<proteinExistence type="predicted"/>
<reference evidence="2 3" key="1">
    <citation type="submission" date="2015-04" db="EMBL/GenBank/DDBJ databases">
        <title>Complete genome sequence of Schizopora paradoxa KUC8140, a cosmopolitan wood degrader in East Asia.</title>
        <authorList>
            <consortium name="DOE Joint Genome Institute"/>
            <person name="Min B."/>
            <person name="Park H."/>
            <person name="Jang Y."/>
            <person name="Kim J.-J."/>
            <person name="Kim K.H."/>
            <person name="Pangilinan J."/>
            <person name="Lipzen A."/>
            <person name="Riley R."/>
            <person name="Grigoriev I.V."/>
            <person name="Spatafora J.W."/>
            <person name="Choi I.-G."/>
        </authorList>
    </citation>
    <scope>NUCLEOTIDE SEQUENCE [LARGE SCALE GENOMIC DNA]</scope>
    <source>
        <strain evidence="2 3">KUC8140</strain>
    </source>
</reference>
<feature type="region of interest" description="Disordered" evidence="1">
    <location>
        <begin position="1"/>
        <end position="23"/>
    </location>
</feature>
<evidence type="ECO:0000313" key="2">
    <source>
        <dbReference type="EMBL" id="KLO04712.1"/>
    </source>
</evidence>
<gene>
    <name evidence="2" type="ORF">SCHPADRAFT_947494</name>
</gene>
<feature type="compositionally biased region" description="Polar residues" evidence="1">
    <location>
        <begin position="1"/>
        <end position="10"/>
    </location>
</feature>
<evidence type="ECO:0000313" key="3">
    <source>
        <dbReference type="Proteomes" id="UP000053477"/>
    </source>
</evidence>
<dbReference type="AlphaFoldDB" id="A0A0H2R0D5"/>